<name>A0ABX1E0I9_9PROT</name>
<evidence type="ECO:0000313" key="3">
    <source>
        <dbReference type="Proteomes" id="UP000787635"/>
    </source>
</evidence>
<sequence>MTRRTAFLAILVALAAGPALAQTPFPCRLGQAGKDSFLVAEAFALVILEEPPEAARSEYRVLVRNPHPWPAAVLAGIDLPGLVEAPAEPMVIPAREAAEVSIGWFPHDMSRGRMAPPRLEAVRARMTFPLCQVFQPAVGAVPSARRAVPARGFQVVRDEAADDLRQGF</sequence>
<feature type="chain" id="PRO_5046836085" evidence="1">
    <location>
        <begin position="22"/>
        <end position="168"/>
    </location>
</feature>
<dbReference type="Proteomes" id="UP000787635">
    <property type="component" value="Unassembled WGS sequence"/>
</dbReference>
<keyword evidence="3" id="KW-1185">Reference proteome</keyword>
<accession>A0ABX1E0I9</accession>
<evidence type="ECO:0000256" key="1">
    <source>
        <dbReference type="SAM" id="SignalP"/>
    </source>
</evidence>
<organism evidence="2 3">
    <name type="scientific">Falsiroseomonas selenitidurans</name>
    <dbReference type="NCBI Taxonomy" id="2716335"/>
    <lineage>
        <taxon>Bacteria</taxon>
        <taxon>Pseudomonadati</taxon>
        <taxon>Pseudomonadota</taxon>
        <taxon>Alphaproteobacteria</taxon>
        <taxon>Acetobacterales</taxon>
        <taxon>Roseomonadaceae</taxon>
        <taxon>Falsiroseomonas</taxon>
    </lineage>
</organism>
<proteinExistence type="predicted"/>
<feature type="signal peptide" evidence="1">
    <location>
        <begin position="1"/>
        <end position="21"/>
    </location>
</feature>
<dbReference type="EMBL" id="JAAVNE010000008">
    <property type="protein sequence ID" value="NKC30659.1"/>
    <property type="molecule type" value="Genomic_DNA"/>
</dbReference>
<keyword evidence="1" id="KW-0732">Signal</keyword>
<reference evidence="2 3" key="1">
    <citation type="submission" date="2020-03" db="EMBL/GenBank/DDBJ databases">
        <title>Roseomonas selenitidurans sp. nov. isolated from urban soil.</title>
        <authorList>
            <person name="Liu H."/>
        </authorList>
    </citation>
    <scope>NUCLEOTIDE SEQUENCE [LARGE SCALE GENOMIC DNA]</scope>
    <source>
        <strain evidence="2 3">BU-1</strain>
    </source>
</reference>
<gene>
    <name evidence="2" type="ORF">HEQ75_07275</name>
</gene>
<comment type="caution">
    <text evidence="2">The sequence shown here is derived from an EMBL/GenBank/DDBJ whole genome shotgun (WGS) entry which is preliminary data.</text>
</comment>
<protein>
    <submittedName>
        <fullName evidence="2">Uncharacterized protein</fullName>
    </submittedName>
</protein>
<dbReference type="RefSeq" id="WP_168028751.1">
    <property type="nucleotide sequence ID" value="NZ_JAAVNE010000008.1"/>
</dbReference>
<evidence type="ECO:0000313" key="2">
    <source>
        <dbReference type="EMBL" id="NKC30659.1"/>
    </source>
</evidence>